<evidence type="ECO:0000313" key="2">
    <source>
        <dbReference type="EMBL" id="KQA96975.1"/>
    </source>
</evidence>
<organism evidence="2 3">
    <name type="scientific">Vibrio metoecus</name>
    <dbReference type="NCBI Taxonomy" id="1481663"/>
    <lineage>
        <taxon>Bacteria</taxon>
        <taxon>Pseudomonadati</taxon>
        <taxon>Pseudomonadota</taxon>
        <taxon>Gammaproteobacteria</taxon>
        <taxon>Vibrionales</taxon>
        <taxon>Vibrionaceae</taxon>
        <taxon>Vibrio</taxon>
    </lineage>
</organism>
<dbReference type="AlphaFoldDB" id="A0A0Q0T5K1"/>
<feature type="region of interest" description="Disordered" evidence="1">
    <location>
        <begin position="318"/>
        <end position="338"/>
    </location>
</feature>
<reference evidence="2 3" key="1">
    <citation type="journal article" date="2015" name="Genome Biol. Evol.">
        <title>The Dynamics of Genetic Interactions between Vibrio metoecus and Vibrio cholerae, Two Close Relatives Co-Occurring in the Environment.</title>
        <authorList>
            <person name="Orata F.D."/>
            <person name="Kirchberger P.C."/>
            <person name="Meheust R."/>
            <person name="Barlow E.J."/>
            <person name="Tarr C.L."/>
            <person name="Boucher Y."/>
        </authorList>
    </citation>
    <scope>NUCLEOTIDE SEQUENCE [LARGE SCALE GENOMIC DNA]</scope>
    <source>
        <strain evidence="2 3">YB5B04</strain>
    </source>
</reference>
<accession>A0A0Q0T5K1</accession>
<feature type="compositionally biased region" description="Polar residues" evidence="1">
    <location>
        <begin position="329"/>
        <end position="338"/>
    </location>
</feature>
<name>A0A0Q0T5K1_VIBMT</name>
<comment type="caution">
    <text evidence="2">The sequence shown here is derived from an EMBL/GenBank/DDBJ whole genome shotgun (WGS) entry which is preliminary data.</text>
</comment>
<evidence type="ECO:0008006" key="4">
    <source>
        <dbReference type="Google" id="ProtNLM"/>
    </source>
</evidence>
<sequence>MSSTVKYVIGLGIRAPIKSGLYKVDSKEIIVSYPRNFDFGIKLELPKSLSTQFEVTWDDPVSYGRLKSDTHERFLPKYEAMAAINKLLLAFKLARIGNSEGSGVRSVGSCDQLYSYALVDNSSQDLILGLMIQQQDYPHLMPNAQHPEDNAGTTDIAKRYIDNDEPVIAKRIVRSFELIELGLFSESFLVSFSILDDVTQMMLQELHHRVHNSTVEEQEKYTSNIRYNRLERYLNSCLEELHGKKMQDLWGHFDTALTWFNRLRNQIAHNGALVTHSEAKVGLYVALKIIITLDQEQLLRSGVNADMYRAAKMQASWSETPPSWVPSGQAASSTDFSG</sequence>
<dbReference type="RefSeq" id="WP_055065359.1">
    <property type="nucleotide sequence ID" value="NZ_LBGP01000042.1"/>
</dbReference>
<gene>
    <name evidence="2" type="ORF">XV92_18140</name>
</gene>
<dbReference type="Proteomes" id="UP000050491">
    <property type="component" value="Unassembled WGS sequence"/>
</dbReference>
<dbReference type="EMBL" id="LBGP01000042">
    <property type="protein sequence ID" value="KQA96975.1"/>
    <property type="molecule type" value="Genomic_DNA"/>
</dbReference>
<dbReference type="PATRIC" id="fig|1481663.12.peg.2717"/>
<evidence type="ECO:0000256" key="1">
    <source>
        <dbReference type="SAM" id="MobiDB-lite"/>
    </source>
</evidence>
<evidence type="ECO:0000313" key="3">
    <source>
        <dbReference type="Proteomes" id="UP000050491"/>
    </source>
</evidence>
<protein>
    <recommendedName>
        <fullName evidence="4">Apea-like HEPN domain-containing protein</fullName>
    </recommendedName>
</protein>
<proteinExistence type="predicted"/>